<evidence type="ECO:0000313" key="2">
    <source>
        <dbReference type="Proteomes" id="UP000637628"/>
    </source>
</evidence>
<proteinExistence type="predicted"/>
<dbReference type="EMBL" id="BOML01000017">
    <property type="protein sequence ID" value="GIE00527.1"/>
    <property type="molecule type" value="Genomic_DNA"/>
</dbReference>
<keyword evidence="2" id="KW-1185">Reference proteome</keyword>
<reference evidence="1 2" key="1">
    <citation type="submission" date="2021-01" db="EMBL/GenBank/DDBJ databases">
        <title>Whole genome shotgun sequence of Actinoplanes durhamensis NBRC 14914.</title>
        <authorList>
            <person name="Komaki H."/>
            <person name="Tamura T."/>
        </authorList>
    </citation>
    <scope>NUCLEOTIDE SEQUENCE [LARGE SCALE GENOMIC DNA]</scope>
    <source>
        <strain evidence="1 2">NBRC 14914</strain>
    </source>
</reference>
<name>A0ABQ3YSG2_9ACTN</name>
<accession>A0ABQ3YSG2</accession>
<protein>
    <submittedName>
        <fullName evidence="1">Uncharacterized protein</fullName>
    </submittedName>
</protein>
<gene>
    <name evidence="1" type="ORF">Adu01nite_18770</name>
</gene>
<evidence type="ECO:0000313" key="1">
    <source>
        <dbReference type="EMBL" id="GIE00527.1"/>
    </source>
</evidence>
<dbReference type="Proteomes" id="UP000637628">
    <property type="component" value="Unassembled WGS sequence"/>
</dbReference>
<organism evidence="1 2">
    <name type="scientific">Paractinoplanes durhamensis</name>
    <dbReference type="NCBI Taxonomy" id="113563"/>
    <lineage>
        <taxon>Bacteria</taxon>
        <taxon>Bacillati</taxon>
        <taxon>Actinomycetota</taxon>
        <taxon>Actinomycetes</taxon>
        <taxon>Micromonosporales</taxon>
        <taxon>Micromonosporaceae</taxon>
        <taxon>Paractinoplanes</taxon>
    </lineage>
</organism>
<sequence length="247" mass="26322">MQRLLPVAPLGLQRMQGLNLPGGAVPMSEATLLDDAEQAVALAGRDAPAVQALGRHRQQLAQHQLGDLDVAEAGPEHAGVDAVPGAGVEILLGRAEAHLRPERPLGLGERADQAVVEARVGQRVEHRRAGRQHPIFHPQVRAAAHHRVDRAVPAVDRAVVQPQLAELGHLAALEDLGRVGVVADRQQRREVADVLLEQVEHAGDPALAEPHPGADALRPYLLRAGVGGLLEQRDPGLAPQLPAEQQR</sequence>
<comment type="caution">
    <text evidence="1">The sequence shown here is derived from an EMBL/GenBank/DDBJ whole genome shotgun (WGS) entry which is preliminary data.</text>
</comment>